<dbReference type="Gene3D" id="2.60.470.10">
    <property type="entry name" value="Acid-sensing ion channels like domains"/>
    <property type="match status" value="1"/>
</dbReference>
<dbReference type="OMA" id="ANSWENM"/>
<evidence type="ECO:0000256" key="11">
    <source>
        <dbReference type="RuleBase" id="RU000679"/>
    </source>
</evidence>
<dbReference type="OrthoDB" id="6236903at2759"/>
<evidence type="ECO:0000256" key="2">
    <source>
        <dbReference type="ARBA" id="ARBA00022448"/>
    </source>
</evidence>
<comment type="subcellular location">
    <subcellularLocation>
        <location evidence="1">Membrane</location>
        <topology evidence="1">Multi-pass membrane protein</topology>
    </subcellularLocation>
</comment>
<keyword evidence="10 11" id="KW-0407">Ion channel</keyword>
<keyword evidence="7 11" id="KW-0406">Ion transport</keyword>
<dbReference type="Pfam" id="PF00858">
    <property type="entry name" value="ASC"/>
    <property type="match status" value="1"/>
</dbReference>
<keyword evidence="15" id="KW-1185">Reference proteome</keyword>
<dbReference type="HOGENOM" id="CLU_020415_2_0_1"/>
<gene>
    <name evidence="13" type="ORF">CAPTEDRAFT_195248</name>
</gene>
<evidence type="ECO:0000256" key="8">
    <source>
        <dbReference type="ARBA" id="ARBA00023136"/>
    </source>
</evidence>
<reference evidence="15" key="1">
    <citation type="submission" date="2012-12" db="EMBL/GenBank/DDBJ databases">
        <authorList>
            <person name="Hellsten U."/>
            <person name="Grimwood J."/>
            <person name="Chapman J.A."/>
            <person name="Shapiro H."/>
            <person name="Aerts A."/>
            <person name="Otillar R.P."/>
            <person name="Terry A.Y."/>
            <person name="Boore J.L."/>
            <person name="Simakov O."/>
            <person name="Marletaz F."/>
            <person name="Cho S.-J."/>
            <person name="Edsinger-Gonzales E."/>
            <person name="Havlak P."/>
            <person name="Kuo D.-H."/>
            <person name="Larsson T."/>
            <person name="Lv J."/>
            <person name="Arendt D."/>
            <person name="Savage R."/>
            <person name="Osoegawa K."/>
            <person name="de Jong P."/>
            <person name="Lindberg D.R."/>
            <person name="Seaver E.C."/>
            <person name="Weisblat D.A."/>
            <person name="Putnam N.H."/>
            <person name="Grigoriev I.V."/>
            <person name="Rokhsar D.S."/>
        </authorList>
    </citation>
    <scope>NUCLEOTIDE SEQUENCE</scope>
    <source>
        <strain evidence="15">I ESC-2004</strain>
    </source>
</reference>
<evidence type="ECO:0000256" key="12">
    <source>
        <dbReference type="SAM" id="MobiDB-lite"/>
    </source>
</evidence>
<proteinExistence type="inferred from homology"/>
<dbReference type="PANTHER" id="PTHR11690">
    <property type="entry name" value="AMILORIDE-SENSITIVE SODIUM CHANNEL-RELATED"/>
    <property type="match status" value="1"/>
</dbReference>
<evidence type="ECO:0000256" key="9">
    <source>
        <dbReference type="ARBA" id="ARBA00023201"/>
    </source>
</evidence>
<evidence type="ECO:0000313" key="13">
    <source>
        <dbReference type="EMBL" id="ELT95801.1"/>
    </source>
</evidence>
<dbReference type="EMBL" id="AMQN01011650">
    <property type="status" value="NOT_ANNOTATED_CDS"/>
    <property type="molecule type" value="Genomic_DNA"/>
</dbReference>
<reference evidence="14" key="3">
    <citation type="submission" date="2015-06" db="UniProtKB">
        <authorList>
            <consortium name="EnsemblMetazoa"/>
        </authorList>
    </citation>
    <scope>IDENTIFICATION</scope>
</reference>
<evidence type="ECO:0000256" key="1">
    <source>
        <dbReference type="ARBA" id="ARBA00004141"/>
    </source>
</evidence>
<evidence type="ECO:0000256" key="10">
    <source>
        <dbReference type="ARBA" id="ARBA00023303"/>
    </source>
</evidence>
<reference evidence="13 15" key="2">
    <citation type="journal article" date="2013" name="Nature">
        <title>Insights into bilaterian evolution from three spiralian genomes.</title>
        <authorList>
            <person name="Simakov O."/>
            <person name="Marletaz F."/>
            <person name="Cho S.J."/>
            <person name="Edsinger-Gonzales E."/>
            <person name="Havlak P."/>
            <person name="Hellsten U."/>
            <person name="Kuo D.H."/>
            <person name="Larsson T."/>
            <person name="Lv J."/>
            <person name="Arendt D."/>
            <person name="Savage R."/>
            <person name="Osoegawa K."/>
            <person name="de Jong P."/>
            <person name="Grimwood J."/>
            <person name="Chapman J.A."/>
            <person name="Shapiro H."/>
            <person name="Aerts A."/>
            <person name="Otillar R.P."/>
            <person name="Terry A.Y."/>
            <person name="Boore J.L."/>
            <person name="Grigoriev I.V."/>
            <person name="Lindberg D.R."/>
            <person name="Seaver E.C."/>
            <person name="Weisblat D.A."/>
            <person name="Putnam N.H."/>
            <person name="Rokhsar D.S."/>
        </authorList>
    </citation>
    <scope>NUCLEOTIDE SEQUENCE</scope>
    <source>
        <strain evidence="13 15">I ESC-2004</strain>
    </source>
</reference>
<keyword evidence="8" id="KW-0472">Membrane</keyword>
<organism evidence="13">
    <name type="scientific">Capitella teleta</name>
    <name type="common">Polychaete worm</name>
    <dbReference type="NCBI Taxonomy" id="283909"/>
    <lineage>
        <taxon>Eukaryota</taxon>
        <taxon>Metazoa</taxon>
        <taxon>Spiralia</taxon>
        <taxon>Lophotrochozoa</taxon>
        <taxon>Annelida</taxon>
        <taxon>Polychaeta</taxon>
        <taxon>Sedentaria</taxon>
        <taxon>Scolecida</taxon>
        <taxon>Capitellidae</taxon>
        <taxon>Capitella</taxon>
    </lineage>
</organism>
<dbReference type="GO" id="GO:0015280">
    <property type="term" value="F:ligand-gated sodium channel activity"/>
    <property type="evidence" value="ECO:0007669"/>
    <property type="project" value="TreeGrafter"/>
</dbReference>
<evidence type="ECO:0000256" key="3">
    <source>
        <dbReference type="ARBA" id="ARBA00022461"/>
    </source>
</evidence>
<keyword evidence="6" id="KW-0915">Sodium</keyword>
<keyword evidence="5" id="KW-1133">Transmembrane helix</keyword>
<evidence type="ECO:0000313" key="15">
    <source>
        <dbReference type="Proteomes" id="UP000014760"/>
    </source>
</evidence>
<dbReference type="PANTHER" id="PTHR11690:SF248">
    <property type="entry name" value="PICKPOCKET 17, ISOFORM A"/>
    <property type="match status" value="1"/>
</dbReference>
<evidence type="ECO:0000256" key="5">
    <source>
        <dbReference type="ARBA" id="ARBA00022989"/>
    </source>
</evidence>
<evidence type="ECO:0000256" key="6">
    <source>
        <dbReference type="ARBA" id="ARBA00023053"/>
    </source>
</evidence>
<dbReference type="GO" id="GO:0005886">
    <property type="term" value="C:plasma membrane"/>
    <property type="evidence" value="ECO:0007669"/>
    <property type="project" value="TreeGrafter"/>
</dbReference>
<evidence type="ECO:0000313" key="14">
    <source>
        <dbReference type="EnsemblMetazoa" id="CapteP195248"/>
    </source>
</evidence>
<comment type="similarity">
    <text evidence="11">Belongs to the amiloride-sensitive sodium channel (TC 1.A.6) family.</text>
</comment>
<sequence>MLKGAWKITKESLVLTSLKGVPRIFKAQRTSLKALWIISVVKNAIEAYLEYKTVINNEEVFPKGLEMPSIVNQFPSLTFCNLKVIHHDTNHDFMSAVQYIEEVDRNNTMWKAAASNISADELNTLEFMKLIPAYYGFIGRKNAIIAGAQFDDFVKQCYIDTDTADYSIDCSQIGNFSQDSIPENFNCYSYRMDPGMETNYQPYKITFLLFVDSGDDFVSTDYTPESKNREAIGVKLALHSTTEPFDFKRKSMLLPPGHISAVNIDISQRHRLQAPYGQCTPNTPDAFFVQSGANAPYSRKACHAACVQANITEYCGCRDPSMAATYTLAETKLPFCSGPRETYAERMETSQCALLRTAAISTDCHKGCSQACQKLDVTPTLTTALWPRPSQQLGLYKTFIRGKTYADKFKEYESILQEFEKTGNETKALHSLNQFSSIQKNFVLVEVIRSQVGISIVADQVKTTPSDLVSTIGSLLNLYSGITVIILVEIIDYIFNMTVHFLCSKPDDEEENTKKESRRSSVPLESVNGGMSVRI</sequence>
<keyword evidence="3 11" id="KW-0894">Sodium channel</keyword>
<keyword evidence="9 11" id="KW-0739">Sodium transport</keyword>
<accession>R7TWL2</accession>
<dbReference type="PRINTS" id="PR01078">
    <property type="entry name" value="AMINACHANNEL"/>
</dbReference>
<keyword evidence="2 11" id="KW-0813">Transport</keyword>
<name>R7TWL2_CAPTE</name>
<dbReference type="EMBL" id="KB309003">
    <property type="protein sequence ID" value="ELT95801.1"/>
    <property type="molecule type" value="Genomic_DNA"/>
</dbReference>
<dbReference type="InterPro" id="IPR001873">
    <property type="entry name" value="ENaC"/>
</dbReference>
<feature type="region of interest" description="Disordered" evidence="12">
    <location>
        <begin position="507"/>
        <end position="535"/>
    </location>
</feature>
<evidence type="ECO:0000256" key="4">
    <source>
        <dbReference type="ARBA" id="ARBA00022692"/>
    </source>
</evidence>
<dbReference type="EnsemblMetazoa" id="CapteT195248">
    <property type="protein sequence ID" value="CapteP195248"/>
    <property type="gene ID" value="CapteG195248"/>
</dbReference>
<protein>
    <submittedName>
        <fullName evidence="13 14">Uncharacterized protein</fullName>
    </submittedName>
</protein>
<dbReference type="AlphaFoldDB" id="R7TWL2"/>
<dbReference type="Proteomes" id="UP000014760">
    <property type="component" value="Unassembled WGS sequence"/>
</dbReference>
<keyword evidence="4 11" id="KW-0812">Transmembrane</keyword>
<evidence type="ECO:0000256" key="7">
    <source>
        <dbReference type="ARBA" id="ARBA00023065"/>
    </source>
</evidence>